<evidence type="ECO:0000259" key="1">
    <source>
        <dbReference type="SMART" id="SM00923"/>
    </source>
</evidence>
<dbReference type="InterPro" id="IPR038020">
    <property type="entry name" value="MbtH-like_sf"/>
</dbReference>
<organism evidence="2 3">
    <name type="scientific">Paracidovorax valerianellae</name>
    <dbReference type="NCBI Taxonomy" id="187868"/>
    <lineage>
        <taxon>Bacteria</taxon>
        <taxon>Pseudomonadati</taxon>
        <taxon>Pseudomonadota</taxon>
        <taxon>Betaproteobacteria</taxon>
        <taxon>Burkholderiales</taxon>
        <taxon>Comamonadaceae</taxon>
        <taxon>Paracidovorax</taxon>
    </lineage>
</organism>
<dbReference type="STRING" id="187868.SAMN05192589_105224"/>
<dbReference type="SMART" id="SM00923">
    <property type="entry name" value="MbtH"/>
    <property type="match status" value="1"/>
</dbReference>
<gene>
    <name evidence="2" type="ORF">SAMN05192589_105224</name>
</gene>
<keyword evidence="3" id="KW-1185">Reference proteome</keyword>
<sequence length="69" mass="7518">MSNPFDDENAKFLVLINPEGQHSLWPAFIDVPAGWDVALPAADKAACRTFIETGWTDMRPRSLVAAMGG</sequence>
<evidence type="ECO:0000313" key="2">
    <source>
        <dbReference type="EMBL" id="SDD31826.1"/>
    </source>
</evidence>
<feature type="domain" description="MbtH-like" evidence="1">
    <location>
        <begin position="3"/>
        <end position="53"/>
    </location>
</feature>
<dbReference type="SUPFAM" id="SSF160582">
    <property type="entry name" value="MbtH-like"/>
    <property type="match status" value="1"/>
</dbReference>
<dbReference type="Gene3D" id="3.90.820.10">
    <property type="entry name" value="Structural Genomics, Unknown Function 30-nov-00 1gh9 Mol_id"/>
    <property type="match status" value="1"/>
</dbReference>
<dbReference type="PANTHER" id="PTHR38444">
    <property type="entry name" value="ENTEROBACTIN BIOSYNTHESIS PROTEIN YBDZ"/>
    <property type="match status" value="1"/>
</dbReference>
<proteinExistence type="predicted"/>
<dbReference type="AlphaFoldDB" id="A0A1G6TTP7"/>
<dbReference type="PANTHER" id="PTHR38444:SF1">
    <property type="entry name" value="ENTEROBACTIN BIOSYNTHESIS PROTEIN YBDZ"/>
    <property type="match status" value="1"/>
</dbReference>
<dbReference type="EMBL" id="FMZC01000005">
    <property type="protein sequence ID" value="SDD31826.1"/>
    <property type="molecule type" value="Genomic_DNA"/>
</dbReference>
<accession>A0A1G6TTP7</accession>
<protein>
    <submittedName>
        <fullName evidence="2">MbtH protein</fullName>
    </submittedName>
</protein>
<name>A0A1G6TTP7_9BURK</name>
<dbReference type="InterPro" id="IPR037407">
    <property type="entry name" value="MLP_fam"/>
</dbReference>
<dbReference type="GO" id="GO:0005829">
    <property type="term" value="C:cytosol"/>
    <property type="evidence" value="ECO:0007669"/>
    <property type="project" value="TreeGrafter"/>
</dbReference>
<dbReference type="GO" id="GO:0019290">
    <property type="term" value="P:siderophore biosynthetic process"/>
    <property type="evidence" value="ECO:0007669"/>
    <property type="project" value="TreeGrafter"/>
</dbReference>
<dbReference type="RefSeq" id="WP_092743519.1">
    <property type="nucleotide sequence ID" value="NZ_FMZC01000005.1"/>
</dbReference>
<dbReference type="Pfam" id="PF03621">
    <property type="entry name" value="MbtH"/>
    <property type="match status" value="1"/>
</dbReference>
<reference evidence="2 3" key="1">
    <citation type="submission" date="2016-10" db="EMBL/GenBank/DDBJ databases">
        <authorList>
            <person name="de Groot N.N."/>
        </authorList>
    </citation>
    <scope>NUCLEOTIDE SEQUENCE [LARGE SCALE GENOMIC DNA]</scope>
    <source>
        <strain evidence="2 3">DSM 16619</strain>
    </source>
</reference>
<dbReference type="InterPro" id="IPR005153">
    <property type="entry name" value="MbtH-like_dom"/>
</dbReference>
<evidence type="ECO:0000313" key="3">
    <source>
        <dbReference type="Proteomes" id="UP000198781"/>
    </source>
</evidence>
<dbReference type="Proteomes" id="UP000198781">
    <property type="component" value="Unassembled WGS sequence"/>
</dbReference>